<dbReference type="Pfam" id="PF00875">
    <property type="entry name" value="DNA_photolyase"/>
    <property type="match status" value="1"/>
</dbReference>
<organism evidence="3 4">
    <name type="scientific">Nitratidesulfovibrio liaohensis</name>
    <dbReference type="NCBI Taxonomy" id="2604158"/>
    <lineage>
        <taxon>Bacteria</taxon>
        <taxon>Pseudomonadati</taxon>
        <taxon>Thermodesulfobacteriota</taxon>
        <taxon>Desulfovibrionia</taxon>
        <taxon>Desulfovibrionales</taxon>
        <taxon>Desulfovibrionaceae</taxon>
        <taxon>Nitratidesulfovibrio</taxon>
    </lineage>
</organism>
<name>A0ABY9QZN3_9BACT</name>
<feature type="domain" description="Photolyase/cryptochrome alpha/beta" evidence="2">
    <location>
        <begin position="41"/>
        <end position="173"/>
    </location>
</feature>
<dbReference type="InterPro" id="IPR036155">
    <property type="entry name" value="Crypto/Photolyase_N_sf"/>
</dbReference>
<dbReference type="Proteomes" id="UP001180616">
    <property type="component" value="Chromosome"/>
</dbReference>
<dbReference type="GO" id="GO:0003904">
    <property type="term" value="F:deoxyribodipyrimidine photo-lyase activity"/>
    <property type="evidence" value="ECO:0007669"/>
    <property type="project" value="UniProtKB-EC"/>
</dbReference>
<dbReference type="PROSITE" id="PS51645">
    <property type="entry name" value="PHR_CRY_ALPHA_BETA"/>
    <property type="match status" value="1"/>
</dbReference>
<dbReference type="PANTHER" id="PTHR10211:SF0">
    <property type="entry name" value="DEOXYRIBODIPYRIMIDINE PHOTO-LYASE"/>
    <property type="match status" value="1"/>
</dbReference>
<evidence type="ECO:0000259" key="2">
    <source>
        <dbReference type="PROSITE" id="PS51645"/>
    </source>
</evidence>
<keyword evidence="3" id="KW-0456">Lyase</keyword>
<reference evidence="3" key="1">
    <citation type="submission" date="2023-09" db="EMBL/GenBank/DDBJ databases">
        <authorList>
            <consortium name="CW5 consortium"/>
            <person name="Lu C.-W."/>
        </authorList>
    </citation>
    <scope>NUCLEOTIDE SEQUENCE</scope>
    <source>
        <strain evidence="3">KPS</strain>
    </source>
</reference>
<keyword evidence="4" id="KW-1185">Reference proteome</keyword>
<dbReference type="SUPFAM" id="SSF48173">
    <property type="entry name" value="Cryptochrome/photolyase FAD-binding domain"/>
    <property type="match status" value="1"/>
</dbReference>
<protein>
    <submittedName>
        <fullName evidence="3">Deoxyribodipyrimidine photo-lyase</fullName>
        <ecNumber evidence="3">4.1.99.3</ecNumber>
    </submittedName>
</protein>
<dbReference type="EC" id="4.1.99.3" evidence="3"/>
<dbReference type="PROSITE" id="PS01083">
    <property type="entry name" value="DNA_PHOTOLYASES_2_1"/>
    <property type="match status" value="1"/>
</dbReference>
<dbReference type="InterPro" id="IPR014729">
    <property type="entry name" value="Rossmann-like_a/b/a_fold"/>
</dbReference>
<dbReference type="SUPFAM" id="SSF52425">
    <property type="entry name" value="Cryptochrome/photolyase, N-terminal domain"/>
    <property type="match status" value="1"/>
</dbReference>
<evidence type="ECO:0000256" key="1">
    <source>
        <dbReference type="ARBA" id="ARBA00001932"/>
    </source>
</evidence>
<dbReference type="InterPro" id="IPR006050">
    <property type="entry name" value="DNA_photolyase_N"/>
</dbReference>
<proteinExistence type="predicted"/>
<dbReference type="InterPro" id="IPR052219">
    <property type="entry name" value="Photolyase_Class-2"/>
</dbReference>
<dbReference type="Gene3D" id="3.40.50.620">
    <property type="entry name" value="HUPs"/>
    <property type="match status" value="1"/>
</dbReference>
<dbReference type="PANTHER" id="PTHR10211">
    <property type="entry name" value="DEOXYRIBODIPYRIMIDINE PHOTOLYASE"/>
    <property type="match status" value="1"/>
</dbReference>
<gene>
    <name evidence="3" type="ORF">KPS_002179</name>
</gene>
<dbReference type="InterPro" id="IPR032673">
    <property type="entry name" value="DNA_photolyase_2_CS"/>
</dbReference>
<evidence type="ECO:0000313" key="4">
    <source>
        <dbReference type="Proteomes" id="UP001180616"/>
    </source>
</evidence>
<dbReference type="InterPro" id="IPR036134">
    <property type="entry name" value="Crypto/Photolyase_FAD-like_sf"/>
</dbReference>
<dbReference type="Gene3D" id="1.10.579.10">
    <property type="entry name" value="DNA Cyclobutane Dipyrimidine Photolyase, subunit A, domain 3"/>
    <property type="match status" value="1"/>
</dbReference>
<comment type="cofactor">
    <cofactor evidence="1">
        <name>(6R)-5,10-methylene-5,6,7,8-tetrahydrofolate</name>
        <dbReference type="ChEBI" id="CHEBI:15636"/>
    </cofactor>
</comment>
<dbReference type="EMBL" id="CP133659">
    <property type="protein sequence ID" value="WMW64188.1"/>
    <property type="molecule type" value="Genomic_DNA"/>
</dbReference>
<dbReference type="Gene3D" id="1.25.40.80">
    <property type="match status" value="1"/>
</dbReference>
<sequence>MAPQDAHPQLAFSSAVDPRRVVGMHGGSATYPAPGAGPVRGPVLYWMHREHRARDNWALLHAHAEAARLGAPLAVVWCLASSFLGATIRQFGFLLRGMEETQRHLAAAGIPLVVLRGNPPEEVVGYARAVHAALVVTDFDVLRVKRAWLASAARGLAGFCPLHEVDGRNVVPCRVASPKREYAARTLRPKIHRLLPEFLTPLPPLPPAPSGTQWARPVPEIDWASLRDNLAVDRSVAEVGPLPGIPDIAPGEDAARAALDDFVRARLHRYHLRNDPNAEGVSGLSPYLHFGMLSAQRAALAAQASPDGVAAPDDCRASFLEELIVRRELADNFCLHAQDYDAVTCFPDWARATLDKHRGDPRPALYDEAQLAAARTEDPLWNAAQIEMVVTGRMHGYLRMYWAKQILLWSPTPEDAMRAAVALNDRYFLDGRDSNGYTGIAWSAGGVHDRPWGERPVQGTIRSMTYNGARSKFDVGAYIRRMQALRGGAGEQGTLF</sequence>
<evidence type="ECO:0000313" key="3">
    <source>
        <dbReference type="EMBL" id="WMW64188.1"/>
    </source>
</evidence>
<accession>A0ABY9QZN3</accession>